<gene>
    <name evidence="4" type="ORF">LCGC14_0914080</name>
</gene>
<evidence type="ECO:0000259" key="3">
    <source>
        <dbReference type="Pfam" id="PF00483"/>
    </source>
</evidence>
<dbReference type="AlphaFoldDB" id="A0A0F9RZF9"/>
<protein>
    <recommendedName>
        <fullName evidence="3">Nucleotidyl transferase domain-containing protein</fullName>
    </recommendedName>
</protein>
<dbReference type="InterPro" id="IPR005835">
    <property type="entry name" value="NTP_transferase_dom"/>
</dbReference>
<proteinExistence type="predicted"/>
<evidence type="ECO:0000313" key="4">
    <source>
        <dbReference type="EMBL" id="KKN22543.1"/>
    </source>
</evidence>
<dbReference type="InterPro" id="IPR029044">
    <property type="entry name" value="Nucleotide-diphossugar_trans"/>
</dbReference>
<dbReference type="SUPFAM" id="SSF53448">
    <property type="entry name" value="Nucleotide-diphospho-sugar transferases"/>
    <property type="match status" value="1"/>
</dbReference>
<comment type="caution">
    <text evidence="4">The sequence shown here is derived from an EMBL/GenBank/DDBJ whole genome shotgun (WGS) entry which is preliminary data.</text>
</comment>
<dbReference type="Pfam" id="PF00483">
    <property type="entry name" value="NTP_transferase"/>
    <property type="match status" value="1"/>
</dbReference>
<sequence length="240" mass="26996">MRIIVPMAGAGSRFATAGYDKPKPLIDVNGAPMIQRVVESVGLQDHPHIFIVQKQHLLDYPDLGDLLVSLAEDVNIVRIDGLTEGAAETCLSCEHLINDDTPILTVNSDQIMEWDAQDFVRHVSEPMDGCILTFHSQNPNYSYAELDENGLVIRTVEKEVISEWATVGLYHWSKGRDFVRAARSMIDKDIRFKNEYYVCPVYNENIAQGQEITTYSKGKFHLVGTPEELSSYLELVDGHL</sequence>
<dbReference type="CDD" id="cd04183">
    <property type="entry name" value="GT2_BcE_like"/>
    <property type="match status" value="1"/>
</dbReference>
<dbReference type="PANTHER" id="PTHR43584:SF8">
    <property type="entry name" value="N-ACETYLMURAMATE ALPHA-1-PHOSPHATE URIDYLYLTRANSFERASE"/>
    <property type="match status" value="1"/>
</dbReference>
<dbReference type="PIRSF" id="PIRSF028162">
    <property type="entry name" value="BcbE_prd"/>
    <property type="match status" value="1"/>
</dbReference>
<dbReference type="PANTHER" id="PTHR43584">
    <property type="entry name" value="NUCLEOTIDYL TRANSFERASE"/>
    <property type="match status" value="1"/>
</dbReference>
<accession>A0A0F9RZF9</accession>
<evidence type="ECO:0000256" key="2">
    <source>
        <dbReference type="ARBA" id="ARBA00022695"/>
    </source>
</evidence>
<dbReference type="EMBL" id="LAZR01003051">
    <property type="protein sequence ID" value="KKN22543.1"/>
    <property type="molecule type" value="Genomic_DNA"/>
</dbReference>
<reference evidence="4" key="1">
    <citation type="journal article" date="2015" name="Nature">
        <title>Complex archaea that bridge the gap between prokaryotes and eukaryotes.</title>
        <authorList>
            <person name="Spang A."/>
            <person name="Saw J.H."/>
            <person name="Jorgensen S.L."/>
            <person name="Zaremba-Niedzwiedzka K."/>
            <person name="Martijn J."/>
            <person name="Lind A.E."/>
            <person name="van Eijk R."/>
            <person name="Schleper C."/>
            <person name="Guy L."/>
            <person name="Ettema T.J."/>
        </authorList>
    </citation>
    <scope>NUCLEOTIDE SEQUENCE</scope>
</reference>
<dbReference type="InterPro" id="IPR016873">
    <property type="entry name" value="Caps_polysacc_synth_BcbE_prd"/>
</dbReference>
<organism evidence="4">
    <name type="scientific">marine sediment metagenome</name>
    <dbReference type="NCBI Taxonomy" id="412755"/>
    <lineage>
        <taxon>unclassified sequences</taxon>
        <taxon>metagenomes</taxon>
        <taxon>ecological metagenomes</taxon>
    </lineage>
</organism>
<name>A0A0F9RZF9_9ZZZZ</name>
<keyword evidence="1" id="KW-0808">Transferase</keyword>
<dbReference type="Gene3D" id="3.90.550.10">
    <property type="entry name" value="Spore Coat Polysaccharide Biosynthesis Protein SpsA, Chain A"/>
    <property type="match status" value="1"/>
</dbReference>
<keyword evidence="2" id="KW-0548">Nucleotidyltransferase</keyword>
<dbReference type="InterPro" id="IPR050065">
    <property type="entry name" value="GlmU-like"/>
</dbReference>
<dbReference type="GO" id="GO:0016779">
    <property type="term" value="F:nucleotidyltransferase activity"/>
    <property type="evidence" value="ECO:0007669"/>
    <property type="project" value="UniProtKB-KW"/>
</dbReference>
<feature type="domain" description="Nucleotidyl transferase" evidence="3">
    <location>
        <begin position="8"/>
        <end position="175"/>
    </location>
</feature>
<evidence type="ECO:0000256" key="1">
    <source>
        <dbReference type="ARBA" id="ARBA00022679"/>
    </source>
</evidence>